<feature type="region of interest" description="Disordered" evidence="3">
    <location>
        <begin position="983"/>
        <end position="1011"/>
    </location>
</feature>
<dbReference type="GO" id="GO:0051301">
    <property type="term" value="P:cell division"/>
    <property type="evidence" value="ECO:0007669"/>
    <property type="project" value="TreeGrafter"/>
</dbReference>
<dbReference type="InterPro" id="IPR011990">
    <property type="entry name" value="TPR-like_helical_dom_sf"/>
</dbReference>
<evidence type="ECO:0000256" key="2">
    <source>
        <dbReference type="ARBA" id="ARBA00038210"/>
    </source>
</evidence>
<dbReference type="SUPFAM" id="SSF48452">
    <property type="entry name" value="TPR-like"/>
    <property type="match status" value="1"/>
</dbReference>
<dbReference type="GO" id="GO:0005737">
    <property type="term" value="C:cytoplasm"/>
    <property type="evidence" value="ECO:0007669"/>
    <property type="project" value="TreeGrafter"/>
</dbReference>
<dbReference type="EMBL" id="AHZU02000718">
    <property type="protein sequence ID" value="KFG41071.1"/>
    <property type="molecule type" value="Genomic_DNA"/>
</dbReference>
<feature type="region of interest" description="Disordered" evidence="3">
    <location>
        <begin position="357"/>
        <end position="378"/>
    </location>
</feature>
<dbReference type="GO" id="GO:0031145">
    <property type="term" value="P:anaphase-promoting complex-dependent catabolic process"/>
    <property type="evidence" value="ECO:0007669"/>
    <property type="project" value="TreeGrafter"/>
</dbReference>
<dbReference type="PANTHER" id="PTHR12558">
    <property type="entry name" value="CELL DIVISION CYCLE 16,23,27"/>
    <property type="match status" value="1"/>
</dbReference>
<dbReference type="SMART" id="SM00028">
    <property type="entry name" value="TPR"/>
    <property type="match status" value="3"/>
</dbReference>
<gene>
    <name evidence="4" type="ORF">TGDOM2_201870</name>
</gene>
<name>A0A086K9K3_TOXGO</name>
<organism evidence="4 5">
    <name type="scientific">Toxoplasma gondii GAB2-2007-GAL-DOM2</name>
    <dbReference type="NCBI Taxonomy" id="1130820"/>
    <lineage>
        <taxon>Eukaryota</taxon>
        <taxon>Sar</taxon>
        <taxon>Alveolata</taxon>
        <taxon>Apicomplexa</taxon>
        <taxon>Conoidasida</taxon>
        <taxon>Coccidia</taxon>
        <taxon>Eucoccidiorida</taxon>
        <taxon>Eimeriorina</taxon>
        <taxon>Sarcocystidae</taxon>
        <taxon>Toxoplasma</taxon>
    </lineage>
</organism>
<keyword evidence="1" id="KW-0802">TPR repeat</keyword>
<evidence type="ECO:0000256" key="3">
    <source>
        <dbReference type="SAM" id="MobiDB-lite"/>
    </source>
</evidence>
<dbReference type="Proteomes" id="UP000028837">
    <property type="component" value="Unassembled WGS sequence"/>
</dbReference>
<protein>
    <submittedName>
        <fullName evidence="4">Tetratricopeptide repeat-containing protein</fullName>
    </submittedName>
</protein>
<dbReference type="InterPro" id="IPR019734">
    <property type="entry name" value="TPR_rpt"/>
</dbReference>
<reference evidence="4 5" key="1">
    <citation type="submission" date="2014-02" db="EMBL/GenBank/DDBJ databases">
        <authorList>
            <person name="Sibley D."/>
            <person name="Venepally P."/>
            <person name="Karamycheva S."/>
            <person name="Hadjithomas M."/>
            <person name="Khan A."/>
            <person name="Brunk B."/>
            <person name="Roos D."/>
            <person name="Caler E."/>
            <person name="Lorenzi H."/>
        </authorList>
    </citation>
    <scope>NUCLEOTIDE SEQUENCE [LARGE SCALE GENOMIC DNA]</scope>
    <source>
        <strain evidence="4 5">GAB2-2007-GAL-DOM2</strain>
    </source>
</reference>
<dbReference type="Gene3D" id="1.25.40.10">
    <property type="entry name" value="Tetratricopeptide repeat domain"/>
    <property type="match status" value="2"/>
</dbReference>
<dbReference type="GO" id="GO:0007091">
    <property type="term" value="P:metaphase/anaphase transition of mitotic cell cycle"/>
    <property type="evidence" value="ECO:0007669"/>
    <property type="project" value="TreeGrafter"/>
</dbReference>
<sequence length="1057" mass="117314">MTDAGGLPGLHFAPLRDHGVDSLSGTPPETGDDVPLRWRQYEDLLTAAAELSGACGMSRQCGLFRDFIHHNIPLLMQLQTEQRIKVSAALPQHQVKNSVLQLARCTGLAREIPEGCVHASGNEVEDLPDSVAVPSVDGDRRTVLLGKREGTEMENRSNGLSRDERGRFASEGLFRTQISQMANAMKRARCASGCTHRALEVSRRLSGSPAPREPVPVISPACCSGWSGKDLLKRTSSSSLEGATQEVSPSGAAECHVGRLVEKVAWAWSCVVLQAPRQDAIHALFSERLSSIRQQPHQPLMLPPHVVGGVSPVPVPTAEEYVLIRLAAFQRESEIEPSRDAPGLELEFKRETGPRKLAARHGPVQARQQTSDAAGGSDAWANGNTVYESRFEATEVGFCWYLLAMIYERDARTTAETAEERSVLRRCAAVCYFRSILAWPFMLQSWVRLVPLVLTESTAMYLLSLLVHLREPCDSIQGDSLFHDEKGQARSSSAAFSTLRDIQQFLFSPRTVADSAFFALAFPRPPGQVSNQRAVLSGAQSEGRELFVSILQRLAAVQLCMARGEARDALTLLEDWTLLPEGSSFLEEIIGCCYLQAGQPERGACFLLRSIQQYQLLEQEEECLRREEGKENPDLADEHQKEIAEASLSISLEPPEEAGCRCSSALWQVGRRRAATALVDWLLQRPRAQTTSQLWGAVGNLLSLHRKSDEALKALFRAVELADDYPYAYTLCAHELLQRNQREEAQALIEHGFRSRGLLKSLPLHALSLLLELQRHANAEARRGNRFSQNLNLQVEQEGLPTLPGCLADPATLRDLERLQHPQTLKKLAEQLLRIGQARRAYSLLLRAVRLLPGDGEIFYRLGCIKAAFQQYGETLQFLQRAAKLAPLDPDVEVAIACVYTKLLQPREAFWHLQAALRLTTDAREQKRISEQVMDLWSCSGVTDELLTGSRGCGRPRKHRPEGGTDPADEIYVDSLQAADTEITPEEAEGSRMSLPNSDSLAGADSSHHSYQEMQFHRLPELQRLNAVPLNMLGTVTRDTEANSGREWTHMWQRSGF</sequence>
<comment type="caution">
    <text evidence="4">The sequence shown here is derived from an EMBL/GenBank/DDBJ whole genome shotgun (WGS) entry which is preliminary data.</text>
</comment>
<evidence type="ECO:0000313" key="4">
    <source>
        <dbReference type="EMBL" id="KFG41071.1"/>
    </source>
</evidence>
<dbReference type="OrthoDB" id="329563at2759"/>
<evidence type="ECO:0000256" key="1">
    <source>
        <dbReference type="ARBA" id="ARBA00022803"/>
    </source>
</evidence>
<evidence type="ECO:0000313" key="5">
    <source>
        <dbReference type="Proteomes" id="UP000028837"/>
    </source>
</evidence>
<dbReference type="VEuPathDB" id="ToxoDB:TGDOM2_201870"/>
<proteinExistence type="inferred from homology"/>
<feature type="region of interest" description="Disordered" evidence="3">
    <location>
        <begin position="950"/>
        <end position="970"/>
    </location>
</feature>
<dbReference type="GO" id="GO:0005680">
    <property type="term" value="C:anaphase-promoting complex"/>
    <property type="evidence" value="ECO:0007669"/>
    <property type="project" value="TreeGrafter"/>
</dbReference>
<dbReference type="PANTHER" id="PTHR12558:SF13">
    <property type="entry name" value="CELL DIVISION CYCLE PROTEIN 27 HOMOLOG"/>
    <property type="match status" value="1"/>
</dbReference>
<comment type="similarity">
    <text evidence="2">Belongs to the APC3/CDC27 family.</text>
</comment>
<dbReference type="GO" id="GO:0016567">
    <property type="term" value="P:protein ubiquitination"/>
    <property type="evidence" value="ECO:0007669"/>
    <property type="project" value="TreeGrafter"/>
</dbReference>
<dbReference type="AlphaFoldDB" id="A0A086K9K3"/>
<accession>A0A086K9K3</accession>